<dbReference type="GO" id="GO:0016020">
    <property type="term" value="C:membrane"/>
    <property type="evidence" value="ECO:0007669"/>
    <property type="project" value="UniProtKB-SubCell"/>
</dbReference>
<dbReference type="Pfam" id="PF00927">
    <property type="entry name" value="Transglut_C"/>
    <property type="match status" value="2"/>
</dbReference>
<dbReference type="EC" id="2.3.2.13" evidence="12"/>
<reference evidence="21" key="1">
    <citation type="submission" date="2023-07" db="EMBL/GenBank/DDBJ databases">
        <title>Chromosome-level Genome Assembly of Striped Snakehead (Channa striata).</title>
        <authorList>
            <person name="Liu H."/>
        </authorList>
    </citation>
    <scope>NUCLEOTIDE SEQUENCE</scope>
    <source>
        <strain evidence="21">Gz</strain>
        <tissue evidence="21">Muscle</tissue>
    </source>
</reference>
<evidence type="ECO:0000256" key="4">
    <source>
        <dbReference type="ARBA" id="ARBA00022553"/>
    </source>
</evidence>
<dbReference type="SUPFAM" id="SSF81296">
    <property type="entry name" value="E set domains"/>
    <property type="match status" value="1"/>
</dbReference>
<dbReference type="InterPro" id="IPR008958">
    <property type="entry name" value="Transglutaminase_C"/>
</dbReference>
<dbReference type="GO" id="GO:0031424">
    <property type="term" value="P:keratinization"/>
    <property type="evidence" value="ECO:0007669"/>
    <property type="project" value="UniProtKB-KW"/>
</dbReference>
<dbReference type="FunFam" id="2.60.40.10:FF:001143">
    <property type="entry name" value="Protein-glutamine gamma-glutamyltransferase K"/>
    <property type="match status" value="1"/>
</dbReference>
<organism evidence="21 22">
    <name type="scientific">Channa striata</name>
    <name type="common">Snakehead murrel</name>
    <name type="synonym">Ophicephalus striatus</name>
    <dbReference type="NCBI Taxonomy" id="64152"/>
    <lineage>
        <taxon>Eukaryota</taxon>
        <taxon>Metazoa</taxon>
        <taxon>Chordata</taxon>
        <taxon>Craniata</taxon>
        <taxon>Vertebrata</taxon>
        <taxon>Euteleostomi</taxon>
        <taxon>Actinopterygii</taxon>
        <taxon>Neopterygii</taxon>
        <taxon>Teleostei</taxon>
        <taxon>Neoteleostei</taxon>
        <taxon>Acanthomorphata</taxon>
        <taxon>Anabantaria</taxon>
        <taxon>Anabantiformes</taxon>
        <taxon>Channoidei</taxon>
        <taxon>Channidae</taxon>
        <taxon>Channa</taxon>
    </lineage>
</organism>
<evidence type="ECO:0000256" key="7">
    <source>
        <dbReference type="ARBA" id="ARBA00023136"/>
    </source>
</evidence>
<keyword evidence="10" id="KW-0449">Lipoprotein</keyword>
<keyword evidence="5" id="KW-0808">Transferase</keyword>
<keyword evidence="4" id="KW-0597">Phosphoprotein</keyword>
<comment type="function">
    <text evidence="18">Catalyzes the cross-linking of proteins and the conjugation of polyamines to proteins. Responsible for cross-linking epidermal proteins during formation of the stratum corneum. Involved in cell proliferation.</text>
</comment>
<comment type="subcellular location">
    <subcellularLocation>
        <location evidence="2">Membrane</location>
        <topology evidence="2">Lipid-anchor</topology>
    </subcellularLocation>
</comment>
<evidence type="ECO:0000256" key="8">
    <source>
        <dbReference type="ARBA" id="ARBA00023139"/>
    </source>
</evidence>
<evidence type="ECO:0000259" key="20">
    <source>
        <dbReference type="SMART" id="SM00460"/>
    </source>
</evidence>
<protein>
    <recommendedName>
        <fullName evidence="14">Protein-glutamine gamma-glutamyltransferase K</fullName>
        <ecNumber evidence="12">2.3.2.13</ecNumber>
    </recommendedName>
    <alternativeName>
        <fullName evidence="17">Epidermal TGase</fullName>
    </alternativeName>
    <alternativeName>
        <fullName evidence="16">Transglutaminase K</fullName>
    </alternativeName>
    <alternativeName>
        <fullName evidence="15">Transglutaminase-1</fullName>
    </alternativeName>
</protein>
<name>A0AA88IX34_CHASR</name>
<dbReference type="Gene3D" id="3.90.260.10">
    <property type="entry name" value="Transglutaminase-like"/>
    <property type="match status" value="1"/>
</dbReference>
<keyword evidence="6" id="KW-0106">Calcium</keyword>
<dbReference type="InterPro" id="IPR014756">
    <property type="entry name" value="Ig_E-set"/>
</dbReference>
<evidence type="ECO:0000256" key="17">
    <source>
        <dbReference type="ARBA" id="ARBA00043229"/>
    </source>
</evidence>
<dbReference type="SUPFAM" id="SSF54001">
    <property type="entry name" value="Cysteine proteinases"/>
    <property type="match status" value="1"/>
</dbReference>
<comment type="similarity">
    <text evidence="3">Belongs to the transglutaminase superfamily. Transglutaminase family.</text>
</comment>
<dbReference type="GO" id="GO:0007399">
    <property type="term" value="P:nervous system development"/>
    <property type="evidence" value="ECO:0007669"/>
    <property type="project" value="UniProtKB-ARBA"/>
</dbReference>
<dbReference type="SMART" id="SM00460">
    <property type="entry name" value="TGc"/>
    <property type="match status" value="1"/>
</dbReference>
<dbReference type="InterPro" id="IPR001102">
    <property type="entry name" value="Transglutaminase_N"/>
</dbReference>
<dbReference type="InterPro" id="IPR036985">
    <property type="entry name" value="Transglutaminase-like_sf"/>
</dbReference>
<dbReference type="GO" id="GO:0003810">
    <property type="term" value="F:protein-glutamine gamma-glutamyltransferase activity"/>
    <property type="evidence" value="ECO:0007669"/>
    <property type="project" value="UniProtKB-EC"/>
</dbReference>
<comment type="caution">
    <text evidence="21">The sequence shown here is derived from an EMBL/GenBank/DDBJ whole genome shotgun (WGS) entry which is preliminary data.</text>
</comment>
<evidence type="ECO:0000256" key="1">
    <source>
        <dbReference type="ARBA" id="ARBA00001913"/>
    </source>
</evidence>
<keyword evidence="9" id="KW-0417">Keratinization</keyword>
<dbReference type="FunFam" id="2.60.40.10:FF:000171">
    <property type="entry name" value="protein-glutamine gamma-glutamyltransferase 6"/>
    <property type="match status" value="1"/>
</dbReference>
<dbReference type="FunFam" id="3.90.260.10:FF:000002">
    <property type="entry name" value="Erythrocyte membrane protein band 4.2"/>
    <property type="match status" value="1"/>
</dbReference>
<evidence type="ECO:0000256" key="9">
    <source>
        <dbReference type="ARBA" id="ARBA00023249"/>
    </source>
</evidence>
<gene>
    <name evidence="21" type="ORF">Q5P01_022008</name>
</gene>
<dbReference type="Pfam" id="PF00868">
    <property type="entry name" value="Transglut_N"/>
    <property type="match status" value="1"/>
</dbReference>
<accession>A0AA88IX34</accession>
<evidence type="ECO:0000256" key="16">
    <source>
        <dbReference type="ARBA" id="ARBA00041726"/>
    </source>
</evidence>
<proteinExistence type="inferred from homology"/>
<dbReference type="InterPro" id="IPR013783">
    <property type="entry name" value="Ig-like_fold"/>
</dbReference>
<dbReference type="InterPro" id="IPR036238">
    <property type="entry name" value="Transglutaminase_C_sf"/>
</dbReference>
<evidence type="ECO:0000256" key="11">
    <source>
        <dbReference type="ARBA" id="ARBA00023315"/>
    </source>
</evidence>
<dbReference type="FunFam" id="2.60.40.10:FF:000090">
    <property type="entry name" value="Protein-glutamine gamma-glutamyltransferase 2"/>
    <property type="match status" value="1"/>
</dbReference>
<feature type="region of interest" description="Disordered" evidence="19">
    <location>
        <begin position="27"/>
        <end position="96"/>
    </location>
</feature>
<evidence type="ECO:0000256" key="13">
    <source>
        <dbReference type="ARBA" id="ARBA00038573"/>
    </source>
</evidence>
<evidence type="ECO:0000256" key="18">
    <source>
        <dbReference type="ARBA" id="ARBA00045815"/>
    </source>
</evidence>
<dbReference type="InterPro" id="IPR002931">
    <property type="entry name" value="Transglutaminase-like"/>
</dbReference>
<evidence type="ECO:0000256" key="12">
    <source>
        <dbReference type="ARBA" id="ARBA00024222"/>
    </source>
</evidence>
<dbReference type="InterPro" id="IPR013808">
    <property type="entry name" value="Transglutaminase_AS"/>
</dbReference>
<sequence>MYISVCAHKVWSQQTDHRPRAHLVCHSTADRVPAPTHKSRSAGRDEDEGFRAPRVRVQARQSFQRRSEEASPHTHREMPGERLTVRGPSEVGRFHGAAPPTRVELEIQKNVEKKQEEGRCRRWLRKMCPCCCKGQNSTSRDVTDEVKIVKPSTPELTPATVPTKPTLENDEATELEVFTLSVCSVDLLNSITGQNRVEHHTDLYHGDELIIRRGQTFQIELELNRPFEDGSDKLHLDLKTGPLPMVSKSTHVIVPLVEDLEDECWEAKIVERNGNKIKLSVNSPASAVIGLYSLSVVIGSEKGETSNTYDFDNNIVMLFNPWCEEDTVFLDDEEERKEYVLNDTGRIYYGTEKQIGARTWNFGQFHEGILDACLVISAMINAQDDFGVLIGNWSGDYSNGVSPTAWSSSVEILRKYHSSEGTPVAYGQCWVFSGVTTTVLRCLGIPARSVTNFQSAHDTDVSLTTDVYFDEDMEPIDYLNKDSVWNFHVWNDCWMARPDLPPGYGGWQAVDSTPQETSQGTFRCGPSSLNAIRSGQVYLKHDTPFVFAEVNSDKIYWQKKSDGTFQQFYIEKKAVGHCISTKAVGSDERADITHHYKHQEGSEEERIAVETASRYGSKPDVYAKAKAEDVSVEVNMVGEGPSMGDDAKLSIVLKNLSSQPRQTTLHSQVAVMYYTGVLKATIKKEELPVELLPNEEKTIEWVLLYQEYQNQLVDQAALMLTLCGKVSETQQVLANQTTFRLRTPDISITPLGEAVVGKEMGAKIVFTNPLPRTLKDVVFRVEGLGLQKGHEVVVGEVAGHATVSLTEHFIPTQPGPRKLVACLDCKELTQVHGVADIVVLEQ</sequence>
<evidence type="ECO:0000256" key="19">
    <source>
        <dbReference type="SAM" id="MobiDB-lite"/>
    </source>
</evidence>
<dbReference type="Gene3D" id="2.60.40.10">
    <property type="entry name" value="Immunoglobulins"/>
    <property type="match status" value="3"/>
</dbReference>
<dbReference type="Proteomes" id="UP001187415">
    <property type="component" value="Unassembled WGS sequence"/>
</dbReference>
<evidence type="ECO:0000256" key="14">
    <source>
        <dbReference type="ARBA" id="ARBA00040559"/>
    </source>
</evidence>
<dbReference type="InterPro" id="IPR050779">
    <property type="entry name" value="Transglutaminase"/>
</dbReference>
<evidence type="ECO:0000256" key="10">
    <source>
        <dbReference type="ARBA" id="ARBA00023288"/>
    </source>
</evidence>
<comment type="cofactor">
    <cofactor evidence="1">
        <name>Ca(2+)</name>
        <dbReference type="ChEBI" id="CHEBI:29108"/>
    </cofactor>
</comment>
<feature type="domain" description="Transglutaminase-like" evidence="20">
    <location>
        <begin position="421"/>
        <end position="514"/>
    </location>
</feature>
<keyword evidence="8" id="KW-0564">Palmitate</keyword>
<evidence type="ECO:0000313" key="21">
    <source>
        <dbReference type="EMBL" id="KAK2821943.1"/>
    </source>
</evidence>
<evidence type="ECO:0000256" key="2">
    <source>
        <dbReference type="ARBA" id="ARBA00004635"/>
    </source>
</evidence>
<dbReference type="PROSITE" id="PS00547">
    <property type="entry name" value="TRANSGLUTAMINASES"/>
    <property type="match status" value="1"/>
</dbReference>
<dbReference type="EMBL" id="JAUPFM010000018">
    <property type="protein sequence ID" value="KAK2821943.1"/>
    <property type="molecule type" value="Genomic_DNA"/>
</dbReference>
<dbReference type="InterPro" id="IPR038765">
    <property type="entry name" value="Papain-like_cys_pep_sf"/>
</dbReference>
<keyword evidence="7" id="KW-0472">Membrane</keyword>
<dbReference type="SUPFAM" id="SSF49309">
    <property type="entry name" value="Transglutaminase, two C-terminal domains"/>
    <property type="match status" value="2"/>
</dbReference>
<dbReference type="Pfam" id="PF01841">
    <property type="entry name" value="Transglut_core"/>
    <property type="match status" value="1"/>
</dbReference>
<evidence type="ECO:0000256" key="5">
    <source>
        <dbReference type="ARBA" id="ARBA00022679"/>
    </source>
</evidence>
<comment type="subunit">
    <text evidence="13">Interacts with PLAAT4.</text>
</comment>
<dbReference type="PANTHER" id="PTHR11590">
    <property type="entry name" value="PROTEIN-GLUTAMINE GAMMA-GLUTAMYLTRANSFERASE"/>
    <property type="match status" value="1"/>
</dbReference>
<evidence type="ECO:0000313" key="22">
    <source>
        <dbReference type="Proteomes" id="UP001187415"/>
    </source>
</evidence>
<feature type="compositionally biased region" description="Basic and acidic residues" evidence="19">
    <location>
        <begin position="65"/>
        <end position="84"/>
    </location>
</feature>
<evidence type="ECO:0000256" key="6">
    <source>
        <dbReference type="ARBA" id="ARBA00022837"/>
    </source>
</evidence>
<evidence type="ECO:0000256" key="3">
    <source>
        <dbReference type="ARBA" id="ARBA00005968"/>
    </source>
</evidence>
<dbReference type="AlphaFoldDB" id="A0AA88IX34"/>
<keyword evidence="22" id="KW-1185">Reference proteome</keyword>
<keyword evidence="11" id="KW-0012">Acyltransferase</keyword>
<evidence type="ECO:0000256" key="15">
    <source>
        <dbReference type="ARBA" id="ARBA00041651"/>
    </source>
</evidence>
<dbReference type="PANTHER" id="PTHR11590:SF49">
    <property type="entry name" value="PROTEIN-GLUTAMINE GAMMA-GLUTAMYLTRANSFERASE K"/>
    <property type="match status" value="1"/>
</dbReference>